<keyword evidence="2" id="KW-1185">Reference proteome</keyword>
<sequence length="67" mass="7631">MGSFWIDFDCPNCSYSVEVQLIDVKLQSSVICHNCKTIIHIIDDSASTNRSINDINTAFDNLFNKFK</sequence>
<comment type="caution">
    <text evidence="1">The sequence shown here is derived from an EMBL/GenBank/DDBJ whole genome shotgun (WGS) entry which is preliminary data.</text>
</comment>
<reference evidence="1 2" key="1">
    <citation type="submission" date="2018-08" db="EMBL/GenBank/DDBJ databases">
        <title>Chitinophaga sp. K20C18050901, a novel bacterium isolated from forest soil.</title>
        <authorList>
            <person name="Wang C."/>
        </authorList>
    </citation>
    <scope>NUCLEOTIDE SEQUENCE [LARGE SCALE GENOMIC DNA]</scope>
    <source>
        <strain evidence="1 2">K20C18050901</strain>
    </source>
</reference>
<evidence type="ECO:0000313" key="1">
    <source>
        <dbReference type="EMBL" id="RFM34742.1"/>
    </source>
</evidence>
<dbReference type="AlphaFoldDB" id="A0A3E1P3J3"/>
<name>A0A3E1P3J3_9BACT</name>
<dbReference type="EMBL" id="QTJV01000004">
    <property type="protein sequence ID" value="RFM34742.1"/>
    <property type="molecule type" value="Genomic_DNA"/>
</dbReference>
<dbReference type="Proteomes" id="UP000261174">
    <property type="component" value="Unassembled WGS sequence"/>
</dbReference>
<proteinExistence type="predicted"/>
<organism evidence="1 2">
    <name type="scientific">Chitinophaga silvisoli</name>
    <dbReference type="NCBI Taxonomy" id="2291814"/>
    <lineage>
        <taxon>Bacteria</taxon>
        <taxon>Pseudomonadati</taxon>
        <taxon>Bacteroidota</taxon>
        <taxon>Chitinophagia</taxon>
        <taxon>Chitinophagales</taxon>
        <taxon>Chitinophagaceae</taxon>
        <taxon>Chitinophaga</taxon>
    </lineage>
</organism>
<evidence type="ECO:0000313" key="2">
    <source>
        <dbReference type="Proteomes" id="UP000261174"/>
    </source>
</evidence>
<gene>
    <name evidence="1" type="ORF">DXN04_14280</name>
</gene>
<protein>
    <submittedName>
        <fullName evidence="1">Uncharacterized protein</fullName>
    </submittedName>
</protein>
<accession>A0A3E1P3J3</accession>